<dbReference type="InterPro" id="IPR008942">
    <property type="entry name" value="ENTH_VHS"/>
</dbReference>
<dbReference type="GO" id="GO:0032050">
    <property type="term" value="F:clathrin heavy chain binding"/>
    <property type="evidence" value="ECO:0007669"/>
    <property type="project" value="TreeGrafter"/>
</dbReference>
<dbReference type="GO" id="GO:0072583">
    <property type="term" value="P:clathrin-dependent endocytosis"/>
    <property type="evidence" value="ECO:0007669"/>
    <property type="project" value="InterPro"/>
</dbReference>
<dbReference type="PANTHER" id="PTHR22951:SF5">
    <property type="entry name" value="PHOSPHATIDYLINOSITOL-BINDING CLATHRIN ASSEMBLY PROTEIN LAP"/>
    <property type="match status" value="1"/>
</dbReference>
<protein>
    <recommendedName>
        <fullName evidence="2">ENTH domain-containing protein</fullName>
    </recommendedName>
</protein>
<feature type="region of interest" description="Disordered" evidence="1">
    <location>
        <begin position="449"/>
        <end position="505"/>
    </location>
</feature>
<gene>
    <name evidence="3" type="ORF">INT47_008992</name>
</gene>
<dbReference type="GO" id="GO:0005545">
    <property type="term" value="F:1-phosphatidylinositol binding"/>
    <property type="evidence" value="ECO:0007669"/>
    <property type="project" value="InterPro"/>
</dbReference>
<dbReference type="InterPro" id="IPR011417">
    <property type="entry name" value="ANTH_dom"/>
</dbReference>
<evidence type="ECO:0000256" key="1">
    <source>
        <dbReference type="SAM" id="MobiDB-lite"/>
    </source>
</evidence>
<feature type="region of interest" description="Disordered" evidence="1">
    <location>
        <begin position="377"/>
        <end position="397"/>
    </location>
</feature>
<dbReference type="GO" id="GO:0005546">
    <property type="term" value="F:phosphatidylinositol-4,5-bisphosphate binding"/>
    <property type="evidence" value="ECO:0007669"/>
    <property type="project" value="TreeGrafter"/>
</dbReference>
<dbReference type="GO" id="GO:0030136">
    <property type="term" value="C:clathrin-coated vesicle"/>
    <property type="evidence" value="ECO:0007669"/>
    <property type="project" value="InterPro"/>
</dbReference>
<dbReference type="GO" id="GO:0000149">
    <property type="term" value="F:SNARE binding"/>
    <property type="evidence" value="ECO:0007669"/>
    <property type="project" value="TreeGrafter"/>
</dbReference>
<evidence type="ECO:0000313" key="3">
    <source>
        <dbReference type="EMBL" id="KAG2198415.1"/>
    </source>
</evidence>
<sequence length="505" mass="57276">METAVRKATRLDYNPPKQKHLQTLTSLTFQSPGNAASIIDLLDKRLRENSWIIIFKVLITIHTLMRLGDGDKTIAYVETKPSALDTSKLREKSSGVVHIQNIYLYTAYLEQKVIAYRHLRYDYVKNTMGSKEGRLRHLSVKDGLLKETIVLQKQIGSLLKCNFILDDVDNNISLYAFRLLVEDLLVLFQVINESIVNILEHYFAMDKTDARTSLDIYKRFAKQTEDTISFLDRARRLQHELNISIPSVKHATAALQEYLDDASKVEPKKPQEPAPSNFATAQPSANFTPNQQQPQQHQLQQQQQQQQQQPKELLDFFTSLENEKVNIFYNPVIQQQPMFTPIMAQPTGHNPFRTNDNSNMMMIPQQQQLTSSILPQQQSMPSMMPQQSTSSMLPQQSTSSMLPQQQTGTANPFRSNTMPQMSTSTPTLPYFNNSGQFQSMGNTPMQNVTNNPFAMSPTSASPQQQQQQQPSTIMVAAPMAGASHNPFNTATPKHQQLQPWGSSLF</sequence>
<dbReference type="Pfam" id="PF07651">
    <property type="entry name" value="ANTH"/>
    <property type="match status" value="1"/>
</dbReference>
<comment type="caution">
    <text evidence="3">The sequence shown here is derived from an EMBL/GenBank/DDBJ whole genome shotgun (WGS) entry which is preliminary data.</text>
</comment>
<dbReference type="SMART" id="SM00273">
    <property type="entry name" value="ENTH"/>
    <property type="match status" value="1"/>
</dbReference>
<proteinExistence type="predicted"/>
<dbReference type="InterPro" id="IPR013809">
    <property type="entry name" value="ENTH"/>
</dbReference>
<dbReference type="Gene3D" id="1.20.58.150">
    <property type="entry name" value="ANTH domain"/>
    <property type="match status" value="1"/>
</dbReference>
<dbReference type="PANTHER" id="PTHR22951">
    <property type="entry name" value="CLATHRIN ASSEMBLY PROTEIN"/>
    <property type="match status" value="1"/>
</dbReference>
<feature type="compositionally biased region" description="Polar residues" evidence="1">
    <location>
        <begin position="277"/>
        <end position="290"/>
    </location>
</feature>
<dbReference type="OrthoDB" id="44015at2759"/>
<evidence type="ECO:0000313" key="4">
    <source>
        <dbReference type="Proteomes" id="UP000603453"/>
    </source>
</evidence>
<name>A0A8H7QUA4_9FUNG</name>
<dbReference type="InterPro" id="IPR045192">
    <property type="entry name" value="AP180-like"/>
</dbReference>
<accession>A0A8H7QUA4</accession>
<feature type="region of interest" description="Disordered" evidence="1">
    <location>
        <begin position="262"/>
        <end position="310"/>
    </location>
</feature>
<dbReference type="EMBL" id="JAEPRD010000111">
    <property type="protein sequence ID" value="KAG2198415.1"/>
    <property type="molecule type" value="Genomic_DNA"/>
</dbReference>
<feature type="compositionally biased region" description="Low complexity" evidence="1">
    <location>
        <begin position="291"/>
        <end position="309"/>
    </location>
</feature>
<dbReference type="PROSITE" id="PS50942">
    <property type="entry name" value="ENTH"/>
    <property type="match status" value="1"/>
</dbReference>
<feature type="compositionally biased region" description="Polar residues" evidence="1">
    <location>
        <begin position="485"/>
        <end position="505"/>
    </location>
</feature>
<organism evidence="3 4">
    <name type="scientific">Mucor saturninus</name>
    <dbReference type="NCBI Taxonomy" id="64648"/>
    <lineage>
        <taxon>Eukaryota</taxon>
        <taxon>Fungi</taxon>
        <taxon>Fungi incertae sedis</taxon>
        <taxon>Mucoromycota</taxon>
        <taxon>Mucoromycotina</taxon>
        <taxon>Mucoromycetes</taxon>
        <taxon>Mucorales</taxon>
        <taxon>Mucorineae</taxon>
        <taxon>Mucoraceae</taxon>
        <taxon>Mucor</taxon>
    </lineage>
</organism>
<dbReference type="Proteomes" id="UP000603453">
    <property type="component" value="Unassembled WGS sequence"/>
</dbReference>
<dbReference type="GO" id="GO:0048268">
    <property type="term" value="P:clathrin coat assembly"/>
    <property type="evidence" value="ECO:0007669"/>
    <property type="project" value="InterPro"/>
</dbReference>
<dbReference type="GO" id="GO:0005905">
    <property type="term" value="C:clathrin-coated pit"/>
    <property type="evidence" value="ECO:0007669"/>
    <property type="project" value="TreeGrafter"/>
</dbReference>
<reference evidence="3" key="1">
    <citation type="submission" date="2020-12" db="EMBL/GenBank/DDBJ databases">
        <title>Metabolic potential, ecology and presence of endohyphal bacteria is reflected in genomic diversity of Mucoromycotina.</title>
        <authorList>
            <person name="Muszewska A."/>
            <person name="Okrasinska A."/>
            <person name="Steczkiewicz K."/>
            <person name="Drgas O."/>
            <person name="Orlowska M."/>
            <person name="Perlinska-Lenart U."/>
            <person name="Aleksandrzak-Piekarczyk T."/>
            <person name="Szatraj K."/>
            <person name="Zielenkiewicz U."/>
            <person name="Pilsyk S."/>
            <person name="Malc E."/>
            <person name="Mieczkowski P."/>
            <person name="Kruszewska J.S."/>
            <person name="Biernat P."/>
            <person name="Pawlowska J."/>
        </authorList>
    </citation>
    <scope>NUCLEOTIDE SEQUENCE</scope>
    <source>
        <strain evidence="3">WA0000017839</strain>
    </source>
</reference>
<feature type="compositionally biased region" description="Polar residues" evidence="1">
    <location>
        <begin position="449"/>
        <end position="462"/>
    </location>
</feature>
<dbReference type="CDD" id="cd16988">
    <property type="entry name" value="ANTH_N_YAP180"/>
    <property type="match status" value="1"/>
</dbReference>
<feature type="compositionally biased region" description="Basic and acidic residues" evidence="1">
    <location>
        <begin position="262"/>
        <end position="271"/>
    </location>
</feature>
<dbReference type="SUPFAM" id="SSF89009">
    <property type="entry name" value="GAT-like domain"/>
    <property type="match status" value="1"/>
</dbReference>
<evidence type="ECO:0000259" key="2">
    <source>
        <dbReference type="PROSITE" id="PS50942"/>
    </source>
</evidence>
<dbReference type="Gene3D" id="1.25.40.90">
    <property type="match status" value="1"/>
</dbReference>
<dbReference type="GO" id="GO:0006900">
    <property type="term" value="P:vesicle budding from membrane"/>
    <property type="evidence" value="ECO:0007669"/>
    <property type="project" value="TreeGrafter"/>
</dbReference>
<keyword evidence="4" id="KW-1185">Reference proteome</keyword>
<dbReference type="SUPFAM" id="SSF48464">
    <property type="entry name" value="ENTH/VHS domain"/>
    <property type="match status" value="1"/>
</dbReference>
<feature type="domain" description="ENTH" evidence="2">
    <location>
        <begin position="1"/>
        <end position="123"/>
    </location>
</feature>
<dbReference type="InterPro" id="IPR014712">
    <property type="entry name" value="ANTH_dom_sf"/>
</dbReference>
<dbReference type="AlphaFoldDB" id="A0A8H7QUA4"/>